<keyword evidence="3" id="KW-1003">Cell membrane</keyword>
<feature type="transmembrane region" description="Helical" evidence="7">
    <location>
        <begin position="51"/>
        <end position="68"/>
    </location>
</feature>
<comment type="subcellular location">
    <subcellularLocation>
        <location evidence="1">Cell membrane</location>
        <topology evidence="1">Multi-pass membrane protein</topology>
    </subcellularLocation>
</comment>
<feature type="transmembrane region" description="Helical" evidence="7">
    <location>
        <begin position="141"/>
        <end position="162"/>
    </location>
</feature>
<evidence type="ECO:0000256" key="2">
    <source>
        <dbReference type="ARBA" id="ARBA00008193"/>
    </source>
</evidence>
<feature type="transmembrane region" description="Helical" evidence="7">
    <location>
        <begin position="199"/>
        <end position="220"/>
    </location>
</feature>
<keyword evidence="4 7" id="KW-0812">Transmembrane</keyword>
<feature type="domain" description="Glycine transporter" evidence="8">
    <location>
        <begin position="29"/>
        <end position="99"/>
    </location>
</feature>
<protein>
    <recommendedName>
        <fullName evidence="8">Glycine transporter domain-containing protein</fullName>
    </recommendedName>
</protein>
<evidence type="ECO:0000256" key="4">
    <source>
        <dbReference type="ARBA" id="ARBA00022692"/>
    </source>
</evidence>
<dbReference type="InterPro" id="IPR005115">
    <property type="entry name" value="Gly_transporter"/>
</dbReference>
<reference evidence="9" key="2">
    <citation type="submission" date="2011-04" db="EMBL/GenBank/DDBJ databases">
        <authorList>
            <person name="Genoscope - CEA"/>
        </authorList>
    </citation>
    <scope>NUCLEOTIDE SEQUENCE</scope>
    <source>
        <strain evidence="9">R229</strain>
    </source>
</reference>
<keyword evidence="6 7" id="KW-0472">Membrane</keyword>
<reference evidence="9" key="1">
    <citation type="journal article" date="2011" name="PLoS ONE">
        <title>Ralstonia syzygii, the Blood Disease Bacterium and some Asian R. solanacearum strains form a single genomic species despite divergent lifestyles.</title>
        <authorList>
            <person name="Remenant B."/>
            <person name="de Cambiaire J.C."/>
            <person name="Cellier G."/>
            <person name="Jacobs J.M."/>
            <person name="Mangenot S."/>
            <person name="Barbe V."/>
            <person name="Lajus A."/>
            <person name="Vallenet D."/>
            <person name="Medigue C."/>
            <person name="Fegan M."/>
            <person name="Allen C."/>
            <person name="Prior P."/>
        </authorList>
    </citation>
    <scope>NUCLEOTIDE SEQUENCE</scope>
    <source>
        <strain evidence="9">R229</strain>
    </source>
</reference>
<feature type="transmembrane region" description="Helical" evidence="7">
    <location>
        <begin position="88"/>
        <end position="107"/>
    </location>
</feature>
<name>G2ZU34_9RALS</name>
<dbReference type="GO" id="GO:0005886">
    <property type="term" value="C:plasma membrane"/>
    <property type="evidence" value="ECO:0007669"/>
    <property type="project" value="UniProtKB-SubCell"/>
</dbReference>
<gene>
    <name evidence="9" type="ORF">BDB_mp10157</name>
</gene>
<organism evidence="9">
    <name type="scientific">blood disease bacterium R229</name>
    <dbReference type="NCBI Taxonomy" id="741978"/>
    <lineage>
        <taxon>Bacteria</taxon>
        <taxon>Pseudomonadati</taxon>
        <taxon>Pseudomonadota</taxon>
        <taxon>Betaproteobacteria</taxon>
        <taxon>Burkholderiales</taxon>
        <taxon>Burkholderiaceae</taxon>
        <taxon>Ralstonia</taxon>
        <taxon>Ralstonia solanacearum species complex</taxon>
    </lineage>
</organism>
<accession>G2ZU34</accession>
<feature type="transmembrane region" description="Helical" evidence="7">
    <location>
        <begin position="23"/>
        <end position="44"/>
    </location>
</feature>
<keyword evidence="5 7" id="KW-1133">Transmembrane helix</keyword>
<dbReference type="PANTHER" id="PTHR30506">
    <property type="entry name" value="INNER MEMBRANE PROTEIN"/>
    <property type="match status" value="1"/>
</dbReference>
<evidence type="ECO:0000256" key="1">
    <source>
        <dbReference type="ARBA" id="ARBA00004651"/>
    </source>
</evidence>
<evidence type="ECO:0000256" key="6">
    <source>
        <dbReference type="ARBA" id="ARBA00023136"/>
    </source>
</evidence>
<dbReference type="AlphaFoldDB" id="G2ZU34"/>
<dbReference type="Pfam" id="PF03458">
    <property type="entry name" value="Gly_transporter"/>
    <property type="match status" value="2"/>
</dbReference>
<feature type="domain" description="Glycine transporter" evidence="8">
    <location>
        <begin position="117"/>
        <end position="191"/>
    </location>
</feature>
<dbReference type="PANTHER" id="PTHR30506:SF3">
    <property type="entry name" value="UPF0126 INNER MEMBRANE PROTEIN YADS-RELATED"/>
    <property type="match status" value="1"/>
</dbReference>
<comment type="similarity">
    <text evidence="2">Belongs to the UPF0126 family.</text>
</comment>
<evidence type="ECO:0000256" key="5">
    <source>
        <dbReference type="ARBA" id="ARBA00022989"/>
    </source>
</evidence>
<evidence type="ECO:0000259" key="8">
    <source>
        <dbReference type="Pfam" id="PF03458"/>
    </source>
</evidence>
<evidence type="ECO:0000256" key="7">
    <source>
        <dbReference type="SAM" id="Phobius"/>
    </source>
</evidence>
<dbReference type="EMBL" id="FR854077">
    <property type="protein sequence ID" value="CCA82551.1"/>
    <property type="molecule type" value="Genomic_DNA"/>
</dbReference>
<feature type="transmembrane region" description="Helical" evidence="7">
    <location>
        <begin position="174"/>
        <end position="193"/>
    </location>
</feature>
<evidence type="ECO:0000313" key="9">
    <source>
        <dbReference type="EMBL" id="CCA82551.1"/>
    </source>
</evidence>
<evidence type="ECO:0000256" key="3">
    <source>
        <dbReference type="ARBA" id="ARBA00022475"/>
    </source>
</evidence>
<proteinExistence type="inferred from homology"/>
<feature type="transmembrane region" description="Helical" evidence="7">
    <location>
        <begin position="114"/>
        <end position="135"/>
    </location>
</feature>
<sequence length="224" mass="24442">MGPDASPHPLRLPNPATMHESRLLLVMHWMEILAVFSFAVSGLAEARRHRLDAVGAFIVAFLTAFGGGTLRDLLLDRRPFYWVEHEQYLLALFVMSLFANRVIRLVSQLVSDRVLVVADAIGLGLFGVLGTQLALDAGVPVFVSVMMGVITAAFGGLLRDVVCNEVPMLLRDNRPYATCAFLGCFLYVGLTHTSLQPSVSVVVATLAIVAGRLATLRWNITLPR</sequence>